<keyword evidence="6" id="KW-0418">Kinase</keyword>
<evidence type="ECO:0000259" key="12">
    <source>
        <dbReference type="PROSITE" id="PS50110"/>
    </source>
</evidence>
<dbReference type="InterPro" id="IPR004358">
    <property type="entry name" value="Sig_transdc_His_kin-like_C"/>
</dbReference>
<comment type="subcellular location">
    <subcellularLocation>
        <location evidence="2">Membrane</location>
    </subcellularLocation>
</comment>
<dbReference type="SMART" id="SM00448">
    <property type="entry name" value="REC"/>
    <property type="match status" value="2"/>
</dbReference>
<evidence type="ECO:0000256" key="5">
    <source>
        <dbReference type="ARBA" id="ARBA00022679"/>
    </source>
</evidence>
<dbReference type="GO" id="GO:0000155">
    <property type="term" value="F:phosphorelay sensor kinase activity"/>
    <property type="evidence" value="ECO:0007669"/>
    <property type="project" value="InterPro"/>
</dbReference>
<organism evidence="14 15">
    <name type="scientific">Noviherbaspirillum galbum</name>
    <dbReference type="NCBI Taxonomy" id="2709383"/>
    <lineage>
        <taxon>Bacteria</taxon>
        <taxon>Pseudomonadati</taxon>
        <taxon>Pseudomonadota</taxon>
        <taxon>Betaproteobacteria</taxon>
        <taxon>Burkholderiales</taxon>
        <taxon>Oxalobacteraceae</taxon>
        <taxon>Noviherbaspirillum</taxon>
    </lineage>
</organism>
<dbReference type="RefSeq" id="WP_163959794.1">
    <property type="nucleotide sequence ID" value="NZ_JAAIVB010000003.1"/>
</dbReference>
<feature type="transmembrane region" description="Helical" evidence="10">
    <location>
        <begin position="157"/>
        <end position="179"/>
    </location>
</feature>
<evidence type="ECO:0000256" key="3">
    <source>
        <dbReference type="ARBA" id="ARBA00012438"/>
    </source>
</evidence>
<dbReference type="InterPro" id="IPR036890">
    <property type="entry name" value="HATPase_C_sf"/>
</dbReference>
<dbReference type="Pfam" id="PF00072">
    <property type="entry name" value="Response_reg"/>
    <property type="match status" value="2"/>
</dbReference>
<evidence type="ECO:0000259" key="13">
    <source>
        <dbReference type="PROSITE" id="PS50885"/>
    </source>
</evidence>
<feature type="modified residue" description="4-aspartylphosphate" evidence="7">
    <location>
        <position position="758"/>
    </location>
</feature>
<keyword evidence="10" id="KW-0812">Transmembrane</keyword>
<dbReference type="InterPro" id="IPR003594">
    <property type="entry name" value="HATPase_dom"/>
</dbReference>
<comment type="catalytic activity">
    <reaction evidence="1">
        <text>ATP + protein L-histidine = ADP + protein N-phospho-L-histidine.</text>
        <dbReference type="EC" id="2.7.13.3"/>
    </reaction>
</comment>
<evidence type="ECO:0000313" key="14">
    <source>
        <dbReference type="EMBL" id="NEX59546.1"/>
    </source>
</evidence>
<evidence type="ECO:0000256" key="1">
    <source>
        <dbReference type="ARBA" id="ARBA00000085"/>
    </source>
</evidence>
<feature type="domain" description="Response regulatory" evidence="12">
    <location>
        <begin position="540"/>
        <end position="656"/>
    </location>
</feature>
<dbReference type="Gene3D" id="3.30.565.10">
    <property type="entry name" value="Histidine kinase-like ATPase, C-terminal domain"/>
    <property type="match status" value="1"/>
</dbReference>
<dbReference type="Proteomes" id="UP000482155">
    <property type="component" value="Unassembled WGS sequence"/>
</dbReference>
<dbReference type="SMART" id="SM00388">
    <property type="entry name" value="HisKA"/>
    <property type="match status" value="1"/>
</dbReference>
<dbReference type="PANTHER" id="PTHR43065">
    <property type="entry name" value="SENSOR HISTIDINE KINASE"/>
    <property type="match status" value="1"/>
</dbReference>
<evidence type="ECO:0000256" key="4">
    <source>
        <dbReference type="ARBA" id="ARBA00022553"/>
    </source>
</evidence>
<dbReference type="Pfam" id="PF02518">
    <property type="entry name" value="HATPase_c"/>
    <property type="match status" value="1"/>
</dbReference>
<dbReference type="InterPro" id="IPR003660">
    <property type="entry name" value="HAMP_dom"/>
</dbReference>
<evidence type="ECO:0000256" key="2">
    <source>
        <dbReference type="ARBA" id="ARBA00004370"/>
    </source>
</evidence>
<dbReference type="SUPFAM" id="SSF55874">
    <property type="entry name" value="ATPase domain of HSP90 chaperone/DNA topoisomerase II/histidine kinase"/>
    <property type="match status" value="1"/>
</dbReference>
<feature type="domain" description="Histidine kinase" evidence="11">
    <location>
        <begin position="297"/>
        <end position="520"/>
    </location>
</feature>
<protein>
    <recommendedName>
        <fullName evidence="3">histidine kinase</fullName>
        <ecNumber evidence="3">2.7.13.3</ecNumber>
    </recommendedName>
</protein>
<feature type="modified residue" description="4-aspartylphosphate" evidence="7">
    <location>
        <position position="590"/>
    </location>
</feature>
<dbReference type="Pfam" id="PF17152">
    <property type="entry name" value="CHASE8"/>
    <property type="match status" value="1"/>
</dbReference>
<dbReference type="InterPro" id="IPR036097">
    <property type="entry name" value="HisK_dim/P_sf"/>
</dbReference>
<feature type="transmembrane region" description="Helical" evidence="10">
    <location>
        <begin position="83"/>
        <end position="102"/>
    </location>
</feature>
<feature type="domain" description="Response regulatory" evidence="12">
    <location>
        <begin position="709"/>
        <end position="820"/>
    </location>
</feature>
<dbReference type="SUPFAM" id="SSF47384">
    <property type="entry name" value="Homodimeric domain of signal transducing histidine kinase"/>
    <property type="match status" value="1"/>
</dbReference>
<dbReference type="InterPro" id="IPR033417">
    <property type="entry name" value="CHASE8"/>
</dbReference>
<dbReference type="SMART" id="SM00387">
    <property type="entry name" value="HATPase_c"/>
    <property type="match status" value="1"/>
</dbReference>
<dbReference type="Pfam" id="PF00672">
    <property type="entry name" value="HAMP"/>
    <property type="match status" value="1"/>
</dbReference>
<gene>
    <name evidence="14" type="ORF">G3574_00500</name>
</gene>
<feature type="transmembrane region" description="Helical" evidence="10">
    <location>
        <begin position="12"/>
        <end position="35"/>
    </location>
</feature>
<dbReference type="InterPro" id="IPR011006">
    <property type="entry name" value="CheY-like_superfamily"/>
</dbReference>
<feature type="domain" description="HAMP" evidence="13">
    <location>
        <begin position="181"/>
        <end position="234"/>
    </location>
</feature>
<keyword evidence="5" id="KW-0808">Transferase</keyword>
<dbReference type="PRINTS" id="PR00344">
    <property type="entry name" value="BCTRLSENSOR"/>
</dbReference>
<dbReference type="EMBL" id="JAAIVB010000003">
    <property type="protein sequence ID" value="NEX59546.1"/>
    <property type="molecule type" value="Genomic_DNA"/>
</dbReference>
<dbReference type="Gene3D" id="1.10.287.130">
    <property type="match status" value="1"/>
</dbReference>
<dbReference type="EC" id="2.7.13.3" evidence="3"/>
<keyword evidence="10" id="KW-1133">Transmembrane helix</keyword>
<evidence type="ECO:0000256" key="10">
    <source>
        <dbReference type="SAM" id="Phobius"/>
    </source>
</evidence>
<evidence type="ECO:0000313" key="15">
    <source>
        <dbReference type="Proteomes" id="UP000482155"/>
    </source>
</evidence>
<dbReference type="CDD" id="cd00156">
    <property type="entry name" value="REC"/>
    <property type="match status" value="1"/>
</dbReference>
<sequence length="821" mass="89773">MTSQIQRPIAQKFMLAVLLTTFSALLFAGLGMLAYDIHTFEDTWVNDLKAQANLVAGISVPTLEFDDAKVAHENLEQLKSKPAITAAAIYAANGKLFATYLAEADEQMRFPPAASRDSVSIGGDQIRLMRRIEKDGEFFGTVFLQARYPLAERVKSYSFILFVIMCVSLMVALLVSSWVQSAITGPIRALTEAVNQMIRRRDFSMRVDKTSNDETGVLVNAFNTMVAEVSQRTEALEKSNKALQFEMQERIEAQDALKHLNSTLEDRIARRTAELDRANEQLRQSQKLEAIGQLTGGVAHDFNNVLQVISGNLQLLQLNVAGNPEALKRIEYCGFAAERGAKLASQLLSFARRQPLQPVATNLGRIVRNMDELLRRALGESIDIRTIIAPELWNTLVDPNQIENVVLNLAINARDAMDGAGKLTIELGNTMLDADYVRETPEVSPGEYVMLAISDNGSGMTPEVMSRAFEPFFTTKREGQGTGLGLSMAYGFIKQSNGHIRLYSEPGHGTTIKIYLPRTRLVEVEVQDIRTSPAIGGDETILVVEDDLIVQATVIDLLTGLGYRVLKANDGLSALTILQSGVSVDLLFTDVVMPGPIRSPDLARQAKRLYPRIEVLFTSGYTQNAIVHGGRLDPGVELISKPYRREDLARKIRQLLGGVRGDEANASSQPPELSEPSEMLGGPAAAAPDDTPRPLGAGPDAASRPPSRRILVVEDNEDANVLLCELLKILGHAPTGVTHPQKAIDAFQSDSFDLLISDIRLPGFSGIELARQLLQGHPMLRVIFSSGFGSQAVGQVDYPAVYLPKPYSLKTLQSALEEAGA</sequence>
<keyword evidence="15" id="KW-1185">Reference proteome</keyword>
<dbReference type="CDD" id="cd06225">
    <property type="entry name" value="HAMP"/>
    <property type="match status" value="1"/>
</dbReference>
<evidence type="ECO:0000256" key="7">
    <source>
        <dbReference type="PROSITE-ProRule" id="PRU00169"/>
    </source>
</evidence>
<feature type="region of interest" description="Disordered" evidence="9">
    <location>
        <begin position="659"/>
        <end position="709"/>
    </location>
</feature>
<feature type="compositionally biased region" description="Low complexity" evidence="9">
    <location>
        <begin position="667"/>
        <end position="689"/>
    </location>
</feature>
<dbReference type="InterPro" id="IPR001789">
    <property type="entry name" value="Sig_transdc_resp-reg_receiver"/>
</dbReference>
<accession>A0A6B3SLM8</accession>
<keyword evidence="8" id="KW-0175">Coiled coil</keyword>
<comment type="caution">
    <text evidence="14">The sequence shown here is derived from an EMBL/GenBank/DDBJ whole genome shotgun (WGS) entry which is preliminary data.</text>
</comment>
<dbReference type="PROSITE" id="PS50109">
    <property type="entry name" value="HIS_KIN"/>
    <property type="match status" value="1"/>
</dbReference>
<dbReference type="Gene3D" id="3.40.50.2300">
    <property type="match status" value="2"/>
</dbReference>
<evidence type="ECO:0000256" key="9">
    <source>
        <dbReference type="SAM" id="MobiDB-lite"/>
    </source>
</evidence>
<dbReference type="AlphaFoldDB" id="A0A6B3SLM8"/>
<dbReference type="InterPro" id="IPR005467">
    <property type="entry name" value="His_kinase_dom"/>
</dbReference>
<dbReference type="CDD" id="cd00082">
    <property type="entry name" value="HisKA"/>
    <property type="match status" value="1"/>
</dbReference>
<evidence type="ECO:0000256" key="6">
    <source>
        <dbReference type="ARBA" id="ARBA00022777"/>
    </source>
</evidence>
<dbReference type="SUPFAM" id="SSF52172">
    <property type="entry name" value="CheY-like"/>
    <property type="match status" value="2"/>
</dbReference>
<dbReference type="PANTHER" id="PTHR43065:SF49">
    <property type="entry name" value="HISTIDINE KINASE"/>
    <property type="match status" value="1"/>
</dbReference>
<evidence type="ECO:0000259" key="11">
    <source>
        <dbReference type="PROSITE" id="PS50109"/>
    </source>
</evidence>
<dbReference type="CDD" id="cd18161">
    <property type="entry name" value="REC_hyHK_blue-like"/>
    <property type="match status" value="1"/>
</dbReference>
<keyword evidence="10" id="KW-0472">Membrane</keyword>
<dbReference type="SUPFAM" id="SSF158472">
    <property type="entry name" value="HAMP domain-like"/>
    <property type="match status" value="1"/>
</dbReference>
<dbReference type="PROSITE" id="PS50885">
    <property type="entry name" value="HAMP"/>
    <property type="match status" value="1"/>
</dbReference>
<feature type="coiled-coil region" evidence="8">
    <location>
        <begin position="261"/>
        <end position="288"/>
    </location>
</feature>
<dbReference type="Gene3D" id="6.10.340.10">
    <property type="match status" value="1"/>
</dbReference>
<reference evidence="14 15" key="1">
    <citation type="submission" date="2020-02" db="EMBL/GenBank/DDBJ databases">
        <authorList>
            <person name="Kim M.K."/>
        </authorList>
    </citation>
    <scope>NUCLEOTIDE SEQUENCE [LARGE SCALE GENOMIC DNA]</scope>
    <source>
        <strain evidence="14 15">17J57-3</strain>
    </source>
</reference>
<dbReference type="SMART" id="SM00304">
    <property type="entry name" value="HAMP"/>
    <property type="match status" value="1"/>
</dbReference>
<evidence type="ECO:0000256" key="8">
    <source>
        <dbReference type="SAM" id="Coils"/>
    </source>
</evidence>
<keyword evidence="4 7" id="KW-0597">Phosphoprotein</keyword>
<proteinExistence type="predicted"/>
<dbReference type="PROSITE" id="PS50110">
    <property type="entry name" value="RESPONSE_REGULATORY"/>
    <property type="match status" value="2"/>
</dbReference>
<dbReference type="InterPro" id="IPR003661">
    <property type="entry name" value="HisK_dim/P_dom"/>
</dbReference>
<name>A0A6B3SLM8_9BURK</name>
<dbReference type="GO" id="GO:0016020">
    <property type="term" value="C:membrane"/>
    <property type="evidence" value="ECO:0007669"/>
    <property type="project" value="UniProtKB-SubCell"/>
</dbReference>